<sequence>MEAFNSLLLMNMRKYGYDFHPSCDKLKLTHEFGDKAGLYPNLDKSLCFFSGVSNETEIRLGRILSIPVGTFPVKYLGVSLTTAVLTTSDCRFFMDKVKNSIDVWSHKNISFAGRVVLINSVLFGAFNY</sequence>
<dbReference type="AlphaFoldDB" id="A0AAV3QM28"/>
<protein>
    <recommendedName>
        <fullName evidence="3">Reverse transcriptase</fullName>
    </recommendedName>
</protein>
<evidence type="ECO:0008006" key="3">
    <source>
        <dbReference type="Google" id="ProtNLM"/>
    </source>
</evidence>
<evidence type="ECO:0000313" key="2">
    <source>
        <dbReference type="Proteomes" id="UP001454036"/>
    </source>
</evidence>
<dbReference type="EMBL" id="BAABME010004855">
    <property type="protein sequence ID" value="GAA0163805.1"/>
    <property type="molecule type" value="Genomic_DNA"/>
</dbReference>
<keyword evidence="2" id="KW-1185">Reference proteome</keyword>
<accession>A0AAV3QM28</accession>
<organism evidence="1 2">
    <name type="scientific">Lithospermum erythrorhizon</name>
    <name type="common">Purple gromwell</name>
    <name type="synonym">Lithospermum officinale var. erythrorhizon</name>
    <dbReference type="NCBI Taxonomy" id="34254"/>
    <lineage>
        <taxon>Eukaryota</taxon>
        <taxon>Viridiplantae</taxon>
        <taxon>Streptophyta</taxon>
        <taxon>Embryophyta</taxon>
        <taxon>Tracheophyta</taxon>
        <taxon>Spermatophyta</taxon>
        <taxon>Magnoliopsida</taxon>
        <taxon>eudicotyledons</taxon>
        <taxon>Gunneridae</taxon>
        <taxon>Pentapetalae</taxon>
        <taxon>asterids</taxon>
        <taxon>lamiids</taxon>
        <taxon>Boraginales</taxon>
        <taxon>Boraginaceae</taxon>
        <taxon>Boraginoideae</taxon>
        <taxon>Lithospermeae</taxon>
        <taxon>Lithospermum</taxon>
    </lineage>
</organism>
<comment type="caution">
    <text evidence="1">The sequence shown here is derived from an EMBL/GenBank/DDBJ whole genome shotgun (WGS) entry which is preliminary data.</text>
</comment>
<dbReference type="Proteomes" id="UP001454036">
    <property type="component" value="Unassembled WGS sequence"/>
</dbReference>
<dbReference type="PANTHER" id="PTHR33116:SF78">
    <property type="entry name" value="OS12G0587133 PROTEIN"/>
    <property type="match status" value="1"/>
</dbReference>
<name>A0AAV3QM28_LITER</name>
<dbReference type="PANTHER" id="PTHR33116">
    <property type="entry name" value="REVERSE TRANSCRIPTASE ZINC-BINDING DOMAIN-CONTAINING PROTEIN-RELATED-RELATED"/>
    <property type="match status" value="1"/>
</dbReference>
<reference evidence="1 2" key="1">
    <citation type="submission" date="2024-01" db="EMBL/GenBank/DDBJ databases">
        <title>The complete chloroplast genome sequence of Lithospermum erythrorhizon: insights into the phylogenetic relationship among Boraginaceae species and the maternal lineages of purple gromwells.</title>
        <authorList>
            <person name="Okada T."/>
            <person name="Watanabe K."/>
        </authorList>
    </citation>
    <scope>NUCLEOTIDE SEQUENCE [LARGE SCALE GENOMIC DNA]</scope>
</reference>
<evidence type="ECO:0000313" key="1">
    <source>
        <dbReference type="EMBL" id="GAA0163805.1"/>
    </source>
</evidence>
<proteinExistence type="predicted"/>
<gene>
    <name evidence="1" type="ORF">LIER_19583</name>
</gene>